<dbReference type="SUPFAM" id="SSF56219">
    <property type="entry name" value="DNase I-like"/>
    <property type="match status" value="1"/>
</dbReference>
<evidence type="ECO:0000313" key="2">
    <source>
        <dbReference type="EMBL" id="KAK9938255.1"/>
    </source>
</evidence>
<accession>A0AAW1XNC8</accession>
<dbReference type="AlphaFoldDB" id="A0AAW1XNC8"/>
<dbReference type="PROSITE" id="PS50878">
    <property type="entry name" value="RT_POL"/>
    <property type="match status" value="1"/>
</dbReference>
<comment type="caution">
    <text evidence="2">The sequence shown here is derived from an EMBL/GenBank/DDBJ whole genome shotgun (WGS) entry which is preliminary data.</text>
</comment>
<name>A0AAW1XNC8_RUBAR</name>
<evidence type="ECO:0000259" key="1">
    <source>
        <dbReference type="PROSITE" id="PS50878"/>
    </source>
</evidence>
<reference evidence="2 3" key="1">
    <citation type="journal article" date="2023" name="G3 (Bethesda)">
        <title>A chromosome-length genome assembly and annotation of blackberry (Rubus argutus, cv. 'Hillquist').</title>
        <authorList>
            <person name="Bruna T."/>
            <person name="Aryal R."/>
            <person name="Dudchenko O."/>
            <person name="Sargent D.J."/>
            <person name="Mead D."/>
            <person name="Buti M."/>
            <person name="Cavallini A."/>
            <person name="Hytonen T."/>
            <person name="Andres J."/>
            <person name="Pham M."/>
            <person name="Weisz D."/>
            <person name="Mascagni F."/>
            <person name="Usai G."/>
            <person name="Natali L."/>
            <person name="Bassil N."/>
            <person name="Fernandez G.E."/>
            <person name="Lomsadze A."/>
            <person name="Armour M."/>
            <person name="Olukolu B."/>
            <person name="Poorten T."/>
            <person name="Britton C."/>
            <person name="Davik J."/>
            <person name="Ashrafi H."/>
            <person name="Aiden E.L."/>
            <person name="Borodovsky M."/>
            <person name="Worthington M."/>
        </authorList>
    </citation>
    <scope>NUCLEOTIDE SEQUENCE [LARGE SCALE GENOMIC DNA]</scope>
    <source>
        <strain evidence="2">PI 553951</strain>
    </source>
</reference>
<dbReference type="Gene3D" id="3.60.10.10">
    <property type="entry name" value="Endonuclease/exonuclease/phosphatase"/>
    <property type="match status" value="1"/>
</dbReference>
<gene>
    <name evidence="2" type="ORF">M0R45_015006</name>
</gene>
<organism evidence="2 3">
    <name type="scientific">Rubus argutus</name>
    <name type="common">Southern blackberry</name>
    <dbReference type="NCBI Taxonomy" id="59490"/>
    <lineage>
        <taxon>Eukaryota</taxon>
        <taxon>Viridiplantae</taxon>
        <taxon>Streptophyta</taxon>
        <taxon>Embryophyta</taxon>
        <taxon>Tracheophyta</taxon>
        <taxon>Spermatophyta</taxon>
        <taxon>Magnoliopsida</taxon>
        <taxon>eudicotyledons</taxon>
        <taxon>Gunneridae</taxon>
        <taxon>Pentapetalae</taxon>
        <taxon>rosids</taxon>
        <taxon>fabids</taxon>
        <taxon>Rosales</taxon>
        <taxon>Rosaceae</taxon>
        <taxon>Rosoideae</taxon>
        <taxon>Rosoideae incertae sedis</taxon>
        <taxon>Rubus</taxon>
    </lineage>
</organism>
<keyword evidence="3" id="KW-1185">Reference proteome</keyword>
<dbReference type="PANTHER" id="PTHR33116:SF86">
    <property type="entry name" value="REVERSE TRANSCRIPTASE DOMAIN-CONTAINING PROTEIN"/>
    <property type="match status" value="1"/>
</dbReference>
<sequence length="596" mass="68039">MGKLKTRLGMDGVLCVARNEENGGVSGGLCFFWKSSIEVSFISSSFFHIDIWVKWTVEKECRVTGFYGHPVTAQRSLSWDLLRDLVEEFSFSGYEFTWDNRRSGNANVKERIDRGFGNFALLQQWGGFTAHHLVAMSSDHCPLLIEEDPISGGGGGGVRSVDVLCLRRCGCRMRIVGKVGQGEKFGRVRRTVVELREELDKLQRLAPSVDNLRQRQEKEALLEQVLEKEEIMWAQRSRVNWLRHGDRNTRFFHQYARHRGRINTLPGILDEENKWHTGSDEESVEGFNQTLITLIPKVQNPKKSEFQSAFVPNRLIHDNVIAAFETIHCLKRRGRKSRQKVAVKLDMAKAYDRVEWMFLRKMMDVLNFPARFIHLVMDCVQTVRYSVMIQGAPFGKIIPNRGLRQGDPISPYLFIIVAEGFSSLLRHAERSRLINRVSIARGAPSISHLFFADDSLLFCDASVLDCTNLREIFKLYEESSGQKINYDKSAMCFSPCTSGRLKDACRDVLNMVVVPCHERYLGLPTVTGKDKRKLFQGLSDRIWQRVNGWEGKILSRAGKEVLIKAVAQSIPNYTMSVFQLPKGTCEEINRCLFTLG</sequence>
<protein>
    <recommendedName>
        <fullName evidence="1">Reverse transcriptase domain-containing protein</fullName>
    </recommendedName>
</protein>
<proteinExistence type="predicted"/>
<dbReference type="CDD" id="cd01650">
    <property type="entry name" value="RT_nLTR_like"/>
    <property type="match status" value="1"/>
</dbReference>
<dbReference type="Pfam" id="PF00078">
    <property type="entry name" value="RVT_1"/>
    <property type="match status" value="1"/>
</dbReference>
<dbReference type="PANTHER" id="PTHR33116">
    <property type="entry name" value="REVERSE TRANSCRIPTASE ZINC-BINDING DOMAIN-CONTAINING PROTEIN-RELATED-RELATED"/>
    <property type="match status" value="1"/>
</dbReference>
<dbReference type="InterPro" id="IPR043502">
    <property type="entry name" value="DNA/RNA_pol_sf"/>
</dbReference>
<dbReference type="InterPro" id="IPR000477">
    <property type="entry name" value="RT_dom"/>
</dbReference>
<dbReference type="InterPro" id="IPR036691">
    <property type="entry name" value="Endo/exonu/phosph_ase_sf"/>
</dbReference>
<dbReference type="SUPFAM" id="SSF56672">
    <property type="entry name" value="DNA/RNA polymerases"/>
    <property type="match status" value="1"/>
</dbReference>
<dbReference type="Proteomes" id="UP001457282">
    <property type="component" value="Unassembled WGS sequence"/>
</dbReference>
<dbReference type="EMBL" id="JBEDUW010000003">
    <property type="protein sequence ID" value="KAK9938255.1"/>
    <property type="molecule type" value="Genomic_DNA"/>
</dbReference>
<feature type="domain" description="Reverse transcriptase" evidence="1">
    <location>
        <begin position="276"/>
        <end position="525"/>
    </location>
</feature>
<evidence type="ECO:0000313" key="3">
    <source>
        <dbReference type="Proteomes" id="UP001457282"/>
    </source>
</evidence>